<proteinExistence type="predicted"/>
<dbReference type="GO" id="GO:0052621">
    <property type="term" value="F:diguanylate cyclase activity"/>
    <property type="evidence" value="ECO:0007669"/>
    <property type="project" value="UniProtKB-EC"/>
</dbReference>
<dbReference type="PROSITE" id="PS50887">
    <property type="entry name" value="GGDEF"/>
    <property type="match status" value="1"/>
</dbReference>
<dbReference type="PANTHER" id="PTHR45138">
    <property type="entry name" value="REGULATORY COMPONENTS OF SENSORY TRANSDUCTION SYSTEM"/>
    <property type="match status" value="1"/>
</dbReference>
<feature type="transmembrane region" description="Helical" evidence="1">
    <location>
        <begin position="117"/>
        <end position="135"/>
    </location>
</feature>
<dbReference type="InterPro" id="IPR000160">
    <property type="entry name" value="GGDEF_dom"/>
</dbReference>
<evidence type="ECO:0000256" key="1">
    <source>
        <dbReference type="SAM" id="Phobius"/>
    </source>
</evidence>
<dbReference type="Gene3D" id="1.10.3210.10">
    <property type="entry name" value="Hypothetical protein af1432"/>
    <property type="match status" value="1"/>
</dbReference>
<dbReference type="NCBIfam" id="TIGR00254">
    <property type="entry name" value="GGDEF"/>
    <property type="match status" value="1"/>
</dbReference>
<accession>A0ABW2H2S5</accession>
<feature type="transmembrane region" description="Helical" evidence="1">
    <location>
        <begin position="201"/>
        <end position="220"/>
    </location>
</feature>
<keyword evidence="1" id="KW-0812">Transmembrane</keyword>
<feature type="domain" description="GGDEF" evidence="2">
    <location>
        <begin position="359"/>
        <end position="498"/>
    </location>
</feature>
<feature type="transmembrane region" description="Helical" evidence="1">
    <location>
        <begin position="79"/>
        <end position="97"/>
    </location>
</feature>
<feature type="transmembrane region" description="Helical" evidence="1">
    <location>
        <begin position="14"/>
        <end position="37"/>
    </location>
</feature>
<name>A0ABW2H2S5_9ACTN</name>
<keyword evidence="4" id="KW-1185">Reference proteome</keyword>
<protein>
    <submittedName>
        <fullName evidence="3">Diguanylate cyclase</fullName>
        <ecNumber evidence="3">2.7.7.65</ecNumber>
    </submittedName>
</protein>
<evidence type="ECO:0000259" key="2">
    <source>
        <dbReference type="PROSITE" id="PS50887"/>
    </source>
</evidence>
<keyword evidence="3" id="KW-0808">Transferase</keyword>
<keyword evidence="1" id="KW-1133">Transmembrane helix</keyword>
<evidence type="ECO:0000313" key="3">
    <source>
        <dbReference type="EMBL" id="MFC7246572.1"/>
    </source>
</evidence>
<evidence type="ECO:0000313" key="4">
    <source>
        <dbReference type="Proteomes" id="UP001596392"/>
    </source>
</evidence>
<feature type="transmembrane region" description="Helical" evidence="1">
    <location>
        <begin position="264"/>
        <end position="284"/>
    </location>
</feature>
<dbReference type="SUPFAM" id="SSF55073">
    <property type="entry name" value="Nucleotide cyclase"/>
    <property type="match status" value="1"/>
</dbReference>
<dbReference type="CDD" id="cd01949">
    <property type="entry name" value="GGDEF"/>
    <property type="match status" value="1"/>
</dbReference>
<dbReference type="InterPro" id="IPR043128">
    <property type="entry name" value="Rev_trsase/Diguanyl_cyclase"/>
</dbReference>
<dbReference type="SMART" id="SM00267">
    <property type="entry name" value="GGDEF"/>
    <property type="match status" value="1"/>
</dbReference>
<feature type="transmembrane region" description="Helical" evidence="1">
    <location>
        <begin position="49"/>
        <end position="67"/>
    </location>
</feature>
<sequence>MVNRNRVPLTGDRVLVAFALGCLGWLALYAGLTYLGQDRPGLARFTGELLYLVPVAVMLGLSVYAARRTTGRTGTAWRLLVAANVAWLFGDSVWAYYVYTTPGGDPPVPTLADAGYLLRFVLTMVAITIALGLKLRGLLDALLVAAAGAAIGWQVVISPLVPASWDPAAFVTFLYPVFSVIIFSVLVALMLTGTRRVPTPMVLFAVAYGVAVVMDAVYAYTSVLRGYTSTTWLNVGWQVELLLLCLAALVAARRPEDERHRLPANEVSFLPALVAVLVVGGLAGADLILSGQLSRVTLTVALLLLISLLVRQIVAARERTRFTEQLRTAAITDALTGVYNRRFFEEMLAADADAARHSAPLSVVLVDLDHFKSVNDTHGHPVGDAVLTEVADRLRRSLRASDLLCRYGGEEFVCLLPRTEGRAAWELAERLRLDLRSTPVAVPGVEQPLALTASFGVACATLTAGSGRLRVDELVDTADRQLYRAKALGRDRVLGCGPREQADTAPALDLPPALVWLADELDRIRGVGPRSATVSGWAWRTAAALGLDEATRLRTAAAARVHGIGCLGLACGPPLPGAADPVRAGPVQAAHLLADLADRPDLVPLLAAAHERHDGGGHPHGLAGSAIPIGARVITLCEGWADARHAAPGSPARARVALLDGRGTRYDPAVLDAFLGLVDEGVLADPR</sequence>
<dbReference type="Gene3D" id="3.30.70.270">
    <property type="match status" value="1"/>
</dbReference>
<feature type="transmembrane region" description="Helical" evidence="1">
    <location>
        <begin position="167"/>
        <end position="189"/>
    </location>
</feature>
<gene>
    <name evidence="3" type="ORF">ACFQO7_29180</name>
</gene>
<dbReference type="Pfam" id="PF13487">
    <property type="entry name" value="HD_5"/>
    <property type="match status" value="1"/>
</dbReference>
<reference evidence="4" key="1">
    <citation type="journal article" date="2019" name="Int. J. Syst. Evol. Microbiol.">
        <title>The Global Catalogue of Microorganisms (GCM) 10K type strain sequencing project: providing services to taxonomists for standard genome sequencing and annotation.</title>
        <authorList>
            <consortium name="The Broad Institute Genomics Platform"/>
            <consortium name="The Broad Institute Genome Sequencing Center for Infectious Disease"/>
            <person name="Wu L."/>
            <person name="Ma J."/>
        </authorList>
    </citation>
    <scope>NUCLEOTIDE SEQUENCE [LARGE SCALE GENOMIC DNA]</scope>
    <source>
        <strain evidence="4">CGMCC 1.9106</strain>
    </source>
</reference>
<dbReference type="EMBL" id="JBHTAC010000041">
    <property type="protein sequence ID" value="MFC7246572.1"/>
    <property type="molecule type" value="Genomic_DNA"/>
</dbReference>
<keyword evidence="3" id="KW-0548">Nucleotidyltransferase</keyword>
<comment type="caution">
    <text evidence="3">The sequence shown here is derived from an EMBL/GenBank/DDBJ whole genome shotgun (WGS) entry which is preliminary data.</text>
</comment>
<dbReference type="RefSeq" id="WP_376809369.1">
    <property type="nucleotide sequence ID" value="NZ_JBHTAC010000041.1"/>
</dbReference>
<keyword evidence="1" id="KW-0472">Membrane</keyword>
<organism evidence="3 4">
    <name type="scientific">Catellatospora aurea</name>
    <dbReference type="NCBI Taxonomy" id="1337874"/>
    <lineage>
        <taxon>Bacteria</taxon>
        <taxon>Bacillati</taxon>
        <taxon>Actinomycetota</taxon>
        <taxon>Actinomycetes</taxon>
        <taxon>Micromonosporales</taxon>
        <taxon>Micromonosporaceae</taxon>
        <taxon>Catellatospora</taxon>
    </lineage>
</organism>
<dbReference type="Pfam" id="PF00990">
    <property type="entry name" value="GGDEF"/>
    <property type="match status" value="1"/>
</dbReference>
<dbReference type="PANTHER" id="PTHR45138:SF9">
    <property type="entry name" value="DIGUANYLATE CYCLASE DGCM-RELATED"/>
    <property type="match status" value="1"/>
</dbReference>
<feature type="transmembrane region" description="Helical" evidence="1">
    <location>
        <begin position="142"/>
        <end position="161"/>
    </location>
</feature>
<dbReference type="EC" id="2.7.7.65" evidence="3"/>
<dbReference type="InterPro" id="IPR029787">
    <property type="entry name" value="Nucleotide_cyclase"/>
</dbReference>
<dbReference type="InterPro" id="IPR050469">
    <property type="entry name" value="Diguanylate_Cyclase"/>
</dbReference>
<feature type="transmembrane region" description="Helical" evidence="1">
    <location>
        <begin position="296"/>
        <end position="314"/>
    </location>
</feature>
<dbReference type="Proteomes" id="UP001596392">
    <property type="component" value="Unassembled WGS sequence"/>
</dbReference>